<keyword evidence="3" id="KW-0238">DNA-binding</keyword>
<dbReference type="InterPro" id="IPR016177">
    <property type="entry name" value="DNA-bd_dom_sf"/>
</dbReference>
<evidence type="ECO:0000256" key="5">
    <source>
        <dbReference type="ARBA" id="ARBA00023242"/>
    </source>
</evidence>
<dbReference type="InterPro" id="IPR001471">
    <property type="entry name" value="AP2/ERF_dom"/>
</dbReference>
<feature type="region of interest" description="Disordered" evidence="6">
    <location>
        <begin position="315"/>
        <end position="343"/>
    </location>
</feature>
<evidence type="ECO:0000313" key="8">
    <source>
        <dbReference type="EMBL" id="KAF8395866.1"/>
    </source>
</evidence>
<name>A0A835DAE0_TETSI</name>
<dbReference type="PANTHER" id="PTHR32467">
    <property type="entry name" value="AP2-LIKE ETHYLENE-RESPONSIVE TRANSCRIPTION FACTOR"/>
    <property type="match status" value="1"/>
</dbReference>
<dbReference type="Proteomes" id="UP000655225">
    <property type="component" value="Unassembled WGS sequence"/>
</dbReference>
<dbReference type="OrthoDB" id="207175at2759"/>
<feature type="region of interest" description="Disordered" evidence="6">
    <location>
        <begin position="122"/>
        <end position="169"/>
    </location>
</feature>
<evidence type="ECO:0000259" key="7">
    <source>
        <dbReference type="PROSITE" id="PS51032"/>
    </source>
</evidence>
<keyword evidence="4" id="KW-0804">Transcription</keyword>
<accession>A0A835DAE0</accession>
<keyword evidence="9" id="KW-1185">Reference proteome</keyword>
<feature type="compositionally biased region" description="Low complexity" evidence="6">
    <location>
        <begin position="321"/>
        <end position="333"/>
    </location>
</feature>
<feature type="region of interest" description="Disordered" evidence="6">
    <location>
        <begin position="723"/>
        <end position="745"/>
    </location>
</feature>
<dbReference type="InterPro" id="IPR036955">
    <property type="entry name" value="AP2/ERF_dom_sf"/>
</dbReference>
<comment type="caution">
    <text evidence="8">The sequence shown here is derived from an EMBL/GenBank/DDBJ whole genome shotgun (WGS) entry which is preliminary data.</text>
</comment>
<dbReference type="SUPFAM" id="SSF54171">
    <property type="entry name" value="DNA-binding domain"/>
    <property type="match status" value="2"/>
</dbReference>
<feature type="region of interest" description="Disordered" evidence="6">
    <location>
        <begin position="1"/>
        <end position="21"/>
    </location>
</feature>
<evidence type="ECO:0000256" key="4">
    <source>
        <dbReference type="ARBA" id="ARBA00023163"/>
    </source>
</evidence>
<protein>
    <recommendedName>
        <fullName evidence="7">AP2/ERF domain-containing protein</fullName>
    </recommendedName>
</protein>
<organism evidence="8 9">
    <name type="scientific">Tetracentron sinense</name>
    <name type="common">Spur-leaf</name>
    <dbReference type="NCBI Taxonomy" id="13715"/>
    <lineage>
        <taxon>Eukaryota</taxon>
        <taxon>Viridiplantae</taxon>
        <taxon>Streptophyta</taxon>
        <taxon>Embryophyta</taxon>
        <taxon>Tracheophyta</taxon>
        <taxon>Spermatophyta</taxon>
        <taxon>Magnoliopsida</taxon>
        <taxon>Trochodendrales</taxon>
        <taxon>Trochodendraceae</taxon>
        <taxon>Tetracentron</taxon>
    </lineage>
</organism>
<dbReference type="PROSITE" id="PS51032">
    <property type="entry name" value="AP2_ERF"/>
    <property type="match status" value="2"/>
</dbReference>
<evidence type="ECO:0000313" key="9">
    <source>
        <dbReference type="Proteomes" id="UP000655225"/>
    </source>
</evidence>
<dbReference type="AlphaFoldDB" id="A0A835DAE0"/>
<evidence type="ECO:0000256" key="2">
    <source>
        <dbReference type="ARBA" id="ARBA00023015"/>
    </source>
</evidence>
<feature type="domain" description="AP2/ERF" evidence="7">
    <location>
        <begin position="473"/>
        <end position="531"/>
    </location>
</feature>
<sequence>MASSSSADSSSVSKETSSTPSPHQFYVSNINHFVSIKHDGSNYLLWRNQLVPILLSQALLGYVDGSLAPLNITIADLPNVAHQQWHVIFDEGSFSSSLPPYLKLSKTSSLQDVVTIQGLSPTDAASRSLPPYTSANGSGPSLASSPSTPLDSTSTSPPGQPSIFPSPLPSINGDLLKAAPIHLVVDLTRPPGAPSLHEASHDAPLHAVVLPSVENQNHHPMHTRSKGLLPGPPDNNVTSHRPLPQELSLINAHDDDDKVPEVVEVPVTDFGHLFPNATQLPVQNATDVIPSINNTQKNASDLQLVIVSTGGDHYLNGESSGGNRNNTNGNNTTAPTRRKSADAYGQRTSIYRGVSRYISILPLINHLHLSGRGDSKAHLWDNSCIKEGQTRKGRQVYLGGFEKEDKAARAYDLGALKYWGTSVPINFPCMRNSYVSQLSTYEKELEEMKQMTKQEYVASIRRSSSGFSRGASIYRGVTRHQHPGRWQSRIGRAAGVKDLYLGTFTTQEEAATAYDIAAIKFRGLEAVTNFDMSRYDVMTILESKTLPIGGAAAIEQLKQAKVMEERRKLEEKKPYTTNLQLGSSSRFQPYPIGQPRHWKTLINQQISQDTHEPQFHKNSIHTNHQLHQPSKTPSLLHSYQNSRFHHTYRHNNPASCYGLMNMGSSSSMTQKNGTYSGSYNGRFLGGNGITMAANATTSNAKGVGSMEDLQVINVDRVASMGYGGGSLNSVQRSNPGVLPRPPSSR</sequence>
<keyword evidence="2" id="KW-0805">Transcription regulation</keyword>
<evidence type="ECO:0000256" key="6">
    <source>
        <dbReference type="SAM" id="MobiDB-lite"/>
    </source>
</evidence>
<dbReference type="GO" id="GO:0003700">
    <property type="term" value="F:DNA-binding transcription factor activity"/>
    <property type="evidence" value="ECO:0007669"/>
    <property type="project" value="InterPro"/>
</dbReference>
<keyword evidence="5" id="KW-0539">Nucleus</keyword>
<gene>
    <name evidence="8" type="ORF">HHK36_019821</name>
</gene>
<evidence type="ECO:0000256" key="3">
    <source>
        <dbReference type="ARBA" id="ARBA00023125"/>
    </source>
</evidence>
<feature type="compositionally biased region" description="Pro residues" evidence="6">
    <location>
        <begin position="158"/>
        <end position="168"/>
    </location>
</feature>
<reference evidence="8 9" key="1">
    <citation type="submission" date="2020-04" db="EMBL/GenBank/DDBJ databases">
        <title>Plant Genome Project.</title>
        <authorList>
            <person name="Zhang R.-G."/>
        </authorList>
    </citation>
    <scope>NUCLEOTIDE SEQUENCE [LARGE SCALE GENOMIC DNA]</scope>
    <source>
        <strain evidence="8">YNK0</strain>
        <tissue evidence="8">Leaf</tissue>
    </source>
</reference>
<dbReference type="GO" id="GO:0003677">
    <property type="term" value="F:DNA binding"/>
    <property type="evidence" value="ECO:0007669"/>
    <property type="project" value="UniProtKB-KW"/>
</dbReference>
<dbReference type="EMBL" id="JABCRI010000013">
    <property type="protein sequence ID" value="KAF8395866.1"/>
    <property type="molecule type" value="Genomic_DNA"/>
</dbReference>
<feature type="domain" description="AP2/ERF" evidence="7">
    <location>
        <begin position="350"/>
        <end position="428"/>
    </location>
</feature>
<proteinExistence type="predicted"/>
<dbReference type="Gene3D" id="3.30.730.10">
    <property type="entry name" value="AP2/ERF domain"/>
    <property type="match status" value="2"/>
</dbReference>
<dbReference type="CDD" id="cd00018">
    <property type="entry name" value="AP2"/>
    <property type="match status" value="2"/>
</dbReference>
<feature type="compositionally biased region" description="Low complexity" evidence="6">
    <location>
        <begin position="134"/>
        <end position="157"/>
    </location>
</feature>
<dbReference type="GO" id="GO:0005634">
    <property type="term" value="C:nucleus"/>
    <property type="evidence" value="ECO:0007669"/>
    <property type="project" value="UniProtKB-SubCell"/>
</dbReference>
<dbReference type="PANTHER" id="PTHR32467:SF22">
    <property type="entry name" value="AP2-LIKE ETHYLENE-RESPONSIVE TRANSCRIPTION FACTOR PLT2"/>
    <property type="match status" value="1"/>
</dbReference>
<evidence type="ECO:0000256" key="1">
    <source>
        <dbReference type="ARBA" id="ARBA00004123"/>
    </source>
</evidence>
<dbReference type="SMART" id="SM00380">
    <property type="entry name" value="AP2"/>
    <property type="match status" value="2"/>
</dbReference>
<comment type="subcellular location">
    <subcellularLocation>
        <location evidence="1">Nucleus</location>
    </subcellularLocation>
</comment>